<evidence type="ECO:0000256" key="3">
    <source>
        <dbReference type="ARBA" id="ARBA00022722"/>
    </source>
</evidence>
<proteinExistence type="inferred from homology"/>
<dbReference type="GO" id="GO:0003729">
    <property type="term" value="F:mRNA binding"/>
    <property type="evidence" value="ECO:0007669"/>
    <property type="project" value="InterPro"/>
</dbReference>
<keyword evidence="3" id="KW-0540">Nuclease</keyword>
<dbReference type="SUPFAM" id="SSF54786">
    <property type="entry name" value="YcfA/nrd intein domain"/>
    <property type="match status" value="1"/>
</dbReference>
<keyword evidence="2" id="KW-1277">Toxin-antitoxin system</keyword>
<dbReference type="Proteomes" id="UP001296776">
    <property type="component" value="Unassembled WGS sequence"/>
</dbReference>
<dbReference type="GO" id="GO:0016787">
    <property type="term" value="F:hydrolase activity"/>
    <property type="evidence" value="ECO:0007669"/>
    <property type="project" value="UniProtKB-KW"/>
</dbReference>
<dbReference type="InterPro" id="IPR038570">
    <property type="entry name" value="HicA_sf"/>
</dbReference>
<evidence type="ECO:0000256" key="4">
    <source>
        <dbReference type="ARBA" id="ARBA00022759"/>
    </source>
</evidence>
<keyword evidence="4" id="KW-0255">Endonuclease</keyword>
<name>A0AAJ0XC39_9GAMM</name>
<evidence type="ECO:0000256" key="6">
    <source>
        <dbReference type="ARBA" id="ARBA00022884"/>
    </source>
</evidence>
<organism evidence="9 10">
    <name type="scientific">Halochromatium glycolicum</name>
    <dbReference type="NCBI Taxonomy" id="85075"/>
    <lineage>
        <taxon>Bacteria</taxon>
        <taxon>Pseudomonadati</taxon>
        <taxon>Pseudomonadota</taxon>
        <taxon>Gammaproteobacteria</taxon>
        <taxon>Chromatiales</taxon>
        <taxon>Chromatiaceae</taxon>
        <taxon>Halochromatium</taxon>
    </lineage>
</organism>
<dbReference type="InterPro" id="IPR012933">
    <property type="entry name" value="HicA_mRNA_interferase"/>
</dbReference>
<keyword evidence="7" id="KW-0346">Stress response</keyword>
<gene>
    <name evidence="9" type="ORF">CKO40_23305</name>
</gene>
<accession>A0AAJ0XC39</accession>
<evidence type="ECO:0000256" key="1">
    <source>
        <dbReference type="ARBA" id="ARBA00006620"/>
    </source>
</evidence>
<protein>
    <submittedName>
        <fullName evidence="9">Addiction module toxin, HicA family</fullName>
    </submittedName>
</protein>
<dbReference type="Pfam" id="PF07927">
    <property type="entry name" value="HicA_toxin"/>
    <property type="match status" value="1"/>
</dbReference>
<dbReference type="GO" id="GO:0004519">
    <property type="term" value="F:endonuclease activity"/>
    <property type="evidence" value="ECO:0007669"/>
    <property type="project" value="UniProtKB-KW"/>
</dbReference>
<evidence type="ECO:0000256" key="8">
    <source>
        <dbReference type="SAM" id="MobiDB-lite"/>
    </source>
</evidence>
<sequence length="57" mass="6944">MKRRDLIKELESMGCVMLRHGSRHDWYHNPETKESQPVPRHREIKEHLARNIIRKLS</sequence>
<comment type="similarity">
    <text evidence="1">Belongs to the HicA mRNA interferase family.</text>
</comment>
<evidence type="ECO:0000256" key="7">
    <source>
        <dbReference type="ARBA" id="ARBA00023016"/>
    </source>
</evidence>
<keyword evidence="5" id="KW-0378">Hydrolase</keyword>
<feature type="region of interest" description="Disordered" evidence="8">
    <location>
        <begin position="25"/>
        <end position="46"/>
    </location>
</feature>
<dbReference type="RefSeq" id="WP_200348858.1">
    <property type="nucleotide sequence ID" value="NZ_NRSJ01000090.1"/>
</dbReference>
<evidence type="ECO:0000256" key="5">
    <source>
        <dbReference type="ARBA" id="ARBA00022801"/>
    </source>
</evidence>
<evidence type="ECO:0000256" key="2">
    <source>
        <dbReference type="ARBA" id="ARBA00022649"/>
    </source>
</evidence>
<keyword evidence="6" id="KW-0694">RNA-binding</keyword>
<evidence type="ECO:0000313" key="10">
    <source>
        <dbReference type="Proteomes" id="UP001296776"/>
    </source>
</evidence>
<reference evidence="9" key="2">
    <citation type="journal article" date="2020" name="Microorganisms">
        <title>Osmotic Adaptation and Compatible Solute Biosynthesis of Phototrophic Bacteria as Revealed from Genome Analyses.</title>
        <authorList>
            <person name="Imhoff J.F."/>
            <person name="Rahn T."/>
            <person name="Kunzel S."/>
            <person name="Keller A."/>
            <person name="Neulinger S.C."/>
        </authorList>
    </citation>
    <scope>NUCLEOTIDE SEQUENCE</scope>
    <source>
        <strain evidence="9">DSM 11080</strain>
    </source>
</reference>
<evidence type="ECO:0000313" key="9">
    <source>
        <dbReference type="EMBL" id="MBK1707376.1"/>
    </source>
</evidence>
<dbReference type="Gene3D" id="3.30.920.30">
    <property type="entry name" value="Hypothetical protein"/>
    <property type="match status" value="1"/>
</dbReference>
<reference evidence="9" key="1">
    <citation type="submission" date="2017-08" db="EMBL/GenBank/DDBJ databases">
        <authorList>
            <person name="Imhoff J.F."/>
            <person name="Rahn T."/>
            <person name="Kuenzel S."/>
            <person name="Neulinger S.C."/>
        </authorList>
    </citation>
    <scope>NUCLEOTIDE SEQUENCE</scope>
    <source>
        <strain evidence="9">DSM 11080</strain>
    </source>
</reference>
<dbReference type="AlphaFoldDB" id="A0AAJ0XC39"/>
<keyword evidence="10" id="KW-1185">Reference proteome</keyword>
<comment type="caution">
    <text evidence="9">The sequence shown here is derived from an EMBL/GenBank/DDBJ whole genome shotgun (WGS) entry which is preliminary data.</text>
</comment>
<dbReference type="EMBL" id="NRSJ01000090">
    <property type="protein sequence ID" value="MBK1707376.1"/>
    <property type="molecule type" value="Genomic_DNA"/>
</dbReference>